<dbReference type="Pfam" id="PF01582">
    <property type="entry name" value="TIR"/>
    <property type="match status" value="1"/>
</dbReference>
<feature type="domain" description="TIR" evidence="5">
    <location>
        <begin position="19"/>
        <end position="177"/>
    </location>
</feature>
<dbReference type="Gene3D" id="3.40.50.10140">
    <property type="entry name" value="Toll/interleukin-1 receptor homology (TIR) domain"/>
    <property type="match status" value="1"/>
</dbReference>
<keyword evidence="7" id="KW-1185">Reference proteome</keyword>
<dbReference type="InterPro" id="IPR035897">
    <property type="entry name" value="Toll_tir_struct_dom_sf"/>
</dbReference>
<evidence type="ECO:0000256" key="2">
    <source>
        <dbReference type="ARBA" id="ARBA00022801"/>
    </source>
</evidence>
<dbReference type="AlphaFoldDB" id="A0ABD3KKH6"/>
<proteinExistence type="predicted"/>
<evidence type="ECO:0000259" key="5">
    <source>
        <dbReference type="PROSITE" id="PS50104"/>
    </source>
</evidence>
<dbReference type="InterPro" id="IPR000157">
    <property type="entry name" value="TIR_dom"/>
</dbReference>
<evidence type="ECO:0000256" key="1">
    <source>
        <dbReference type="ARBA" id="ARBA00011982"/>
    </source>
</evidence>
<evidence type="ECO:0000256" key="3">
    <source>
        <dbReference type="ARBA" id="ARBA00023027"/>
    </source>
</evidence>
<dbReference type="PANTHER" id="PTHR32009:SF39">
    <property type="entry name" value="TIR DOMAIN-CONTAINING PROTEIN"/>
    <property type="match status" value="1"/>
</dbReference>
<keyword evidence="3" id="KW-0520">NAD</keyword>
<comment type="caution">
    <text evidence="6">The sequence shown here is derived from an EMBL/GenBank/DDBJ whole genome shotgun (WGS) entry which is preliminary data.</text>
</comment>
<name>A0ABD3KKH6_EUCGL</name>
<accession>A0ABD3KKH6</accession>
<dbReference type="Proteomes" id="UP001634007">
    <property type="component" value="Unassembled WGS sequence"/>
</dbReference>
<dbReference type="SUPFAM" id="SSF52200">
    <property type="entry name" value="Toll/Interleukin receptor TIR domain"/>
    <property type="match status" value="1"/>
</dbReference>
<evidence type="ECO:0000313" key="7">
    <source>
        <dbReference type="Proteomes" id="UP001634007"/>
    </source>
</evidence>
<comment type="catalytic activity">
    <reaction evidence="4">
        <text>NAD(+) + H2O = ADP-D-ribose + nicotinamide + H(+)</text>
        <dbReference type="Rhea" id="RHEA:16301"/>
        <dbReference type="ChEBI" id="CHEBI:15377"/>
        <dbReference type="ChEBI" id="CHEBI:15378"/>
        <dbReference type="ChEBI" id="CHEBI:17154"/>
        <dbReference type="ChEBI" id="CHEBI:57540"/>
        <dbReference type="ChEBI" id="CHEBI:57967"/>
        <dbReference type="EC" id="3.2.2.6"/>
    </reaction>
    <physiologicalReaction direction="left-to-right" evidence="4">
        <dbReference type="Rhea" id="RHEA:16302"/>
    </physiologicalReaction>
</comment>
<evidence type="ECO:0000313" key="6">
    <source>
        <dbReference type="EMBL" id="KAL3739847.1"/>
    </source>
</evidence>
<dbReference type="EMBL" id="JBJKBG010000005">
    <property type="protein sequence ID" value="KAL3739847.1"/>
    <property type="molecule type" value="Genomic_DNA"/>
</dbReference>
<sequence length="191" mass="22049">MDKEKSSEAGTSGGELSTIDYEVFLSFRGPDTRQGFTDCLYHEMQEANIRVFFDEEELHAGKEIADELPMAIEKSKIYVPIFSKSYVSSPWCLRELAHMVECTNTKLSEKEIMPIFYNVKPRDVRLMSPLYVRNLKEHEKKFGCQTRLKWEDALKSVAKIKGWELKSQGYVDVLPFSVTFVLDFQCIPELG</sequence>
<dbReference type="GO" id="GO:0061809">
    <property type="term" value="F:NAD+ nucleosidase activity, cyclic ADP-ribose generating"/>
    <property type="evidence" value="ECO:0007669"/>
    <property type="project" value="UniProtKB-EC"/>
</dbReference>
<reference evidence="6 7" key="1">
    <citation type="submission" date="2024-11" db="EMBL/GenBank/DDBJ databases">
        <title>Chromosome-level genome assembly of Eucalyptus globulus Labill. provides insights into its genome evolution.</title>
        <authorList>
            <person name="Li X."/>
        </authorList>
    </citation>
    <scope>NUCLEOTIDE SEQUENCE [LARGE SCALE GENOMIC DNA]</scope>
    <source>
        <strain evidence="6">CL2024</strain>
        <tissue evidence="6">Fresh tender leaves</tissue>
    </source>
</reference>
<dbReference type="PANTHER" id="PTHR32009">
    <property type="entry name" value="TMV RESISTANCE PROTEIN N-LIKE"/>
    <property type="match status" value="1"/>
</dbReference>
<dbReference type="EC" id="3.2.2.6" evidence="1"/>
<dbReference type="SMART" id="SM00255">
    <property type="entry name" value="TIR"/>
    <property type="match status" value="1"/>
</dbReference>
<gene>
    <name evidence="6" type="ORF">ACJRO7_021163</name>
</gene>
<dbReference type="PROSITE" id="PS50104">
    <property type="entry name" value="TIR"/>
    <property type="match status" value="1"/>
</dbReference>
<protein>
    <recommendedName>
        <fullName evidence="1">ADP-ribosyl cyclase/cyclic ADP-ribose hydrolase</fullName>
        <ecNumber evidence="1">3.2.2.6</ecNumber>
    </recommendedName>
</protein>
<evidence type="ECO:0000256" key="4">
    <source>
        <dbReference type="ARBA" id="ARBA00047304"/>
    </source>
</evidence>
<keyword evidence="2" id="KW-0378">Hydrolase</keyword>
<organism evidence="6 7">
    <name type="scientific">Eucalyptus globulus</name>
    <name type="common">Tasmanian blue gum</name>
    <dbReference type="NCBI Taxonomy" id="34317"/>
    <lineage>
        <taxon>Eukaryota</taxon>
        <taxon>Viridiplantae</taxon>
        <taxon>Streptophyta</taxon>
        <taxon>Embryophyta</taxon>
        <taxon>Tracheophyta</taxon>
        <taxon>Spermatophyta</taxon>
        <taxon>Magnoliopsida</taxon>
        <taxon>eudicotyledons</taxon>
        <taxon>Gunneridae</taxon>
        <taxon>Pentapetalae</taxon>
        <taxon>rosids</taxon>
        <taxon>malvids</taxon>
        <taxon>Myrtales</taxon>
        <taxon>Myrtaceae</taxon>
        <taxon>Myrtoideae</taxon>
        <taxon>Eucalypteae</taxon>
        <taxon>Eucalyptus</taxon>
    </lineage>
</organism>